<reference evidence="3 4" key="1">
    <citation type="journal article" date="2018" name="Evol. Lett.">
        <title>Horizontal gene cluster transfer increased hallucinogenic mushroom diversity.</title>
        <authorList>
            <person name="Reynolds H.T."/>
            <person name="Vijayakumar V."/>
            <person name="Gluck-Thaler E."/>
            <person name="Korotkin H.B."/>
            <person name="Matheny P.B."/>
            <person name="Slot J.C."/>
        </authorList>
    </citation>
    <scope>NUCLEOTIDE SEQUENCE [LARGE SCALE GENOMIC DNA]</scope>
    <source>
        <strain evidence="3 4">2629</strain>
    </source>
</reference>
<name>A0A409X703_9AGAR</name>
<dbReference type="AlphaFoldDB" id="A0A409X703"/>
<feature type="domain" description="BTB" evidence="2">
    <location>
        <begin position="113"/>
        <end position="185"/>
    </location>
</feature>
<evidence type="ECO:0000259" key="2">
    <source>
        <dbReference type="PROSITE" id="PS50097"/>
    </source>
</evidence>
<protein>
    <recommendedName>
        <fullName evidence="2">BTB domain-containing protein</fullName>
    </recommendedName>
</protein>
<dbReference type="PROSITE" id="PS50097">
    <property type="entry name" value="BTB"/>
    <property type="match status" value="1"/>
</dbReference>
<keyword evidence="4" id="KW-1185">Reference proteome</keyword>
<feature type="region of interest" description="Disordered" evidence="1">
    <location>
        <begin position="30"/>
        <end position="96"/>
    </location>
</feature>
<evidence type="ECO:0000313" key="3">
    <source>
        <dbReference type="EMBL" id="PPQ86563.1"/>
    </source>
</evidence>
<dbReference type="InParanoid" id="A0A409X703"/>
<dbReference type="InterPro" id="IPR000210">
    <property type="entry name" value="BTB/POZ_dom"/>
</dbReference>
<accession>A0A409X703</accession>
<dbReference type="Gene3D" id="3.30.710.10">
    <property type="entry name" value="Potassium Channel Kv1.1, Chain A"/>
    <property type="match status" value="1"/>
</dbReference>
<dbReference type="Proteomes" id="UP000284842">
    <property type="component" value="Unassembled WGS sequence"/>
</dbReference>
<dbReference type="OrthoDB" id="3036049at2759"/>
<dbReference type="InterPro" id="IPR011333">
    <property type="entry name" value="SKP1/BTB/POZ_sf"/>
</dbReference>
<sequence>MTSHPTDLVPSPMSASPTAFVLAASQSMIPYPSPTQTPLPKSQDESMAITHPSLSSSSSSSSCSSSSCSSWHHPSTSPSTSPEPPTSDSTSLSPQCPDLSTCTQIPDLYFPDGNLILKAQHTIFKIYRHFLCARSVVFKDMFEFPPPREGNLMWRDCVVVELWDDERDVEVFLRALFDSSFFEPPPAKTTIQTLRGILRLSTKYDVPYLRRRAILHLESTFPTTLSAWKKRDQTRTLQPIDNTPFAALSLAREMGVEWVIPAIHYCVSSHPLEKVLEGTTFEDERVEVGWDEVRRCVKGRQELIAMQVRAAMGVVKSEPSECAYRHHDSDSGNGNGGAGRVDRCRETRIIQAEQLASWDMAGLLDYVDEN</sequence>
<gene>
    <name evidence="3" type="ORF">CVT24_007623</name>
</gene>
<feature type="compositionally biased region" description="Low complexity" evidence="1">
    <location>
        <begin position="50"/>
        <end position="94"/>
    </location>
</feature>
<evidence type="ECO:0000256" key="1">
    <source>
        <dbReference type="SAM" id="MobiDB-lite"/>
    </source>
</evidence>
<dbReference type="SMART" id="SM00225">
    <property type="entry name" value="BTB"/>
    <property type="match status" value="1"/>
</dbReference>
<proteinExistence type="predicted"/>
<feature type="non-terminal residue" evidence="3">
    <location>
        <position position="370"/>
    </location>
</feature>
<organism evidence="3 4">
    <name type="scientific">Panaeolus cyanescens</name>
    <dbReference type="NCBI Taxonomy" id="181874"/>
    <lineage>
        <taxon>Eukaryota</taxon>
        <taxon>Fungi</taxon>
        <taxon>Dikarya</taxon>
        <taxon>Basidiomycota</taxon>
        <taxon>Agaricomycotina</taxon>
        <taxon>Agaricomycetes</taxon>
        <taxon>Agaricomycetidae</taxon>
        <taxon>Agaricales</taxon>
        <taxon>Agaricineae</taxon>
        <taxon>Galeropsidaceae</taxon>
        <taxon>Panaeolus</taxon>
    </lineage>
</organism>
<dbReference type="EMBL" id="NHTK01004457">
    <property type="protein sequence ID" value="PPQ86563.1"/>
    <property type="molecule type" value="Genomic_DNA"/>
</dbReference>
<comment type="caution">
    <text evidence="3">The sequence shown here is derived from an EMBL/GenBank/DDBJ whole genome shotgun (WGS) entry which is preliminary data.</text>
</comment>
<evidence type="ECO:0000313" key="4">
    <source>
        <dbReference type="Proteomes" id="UP000284842"/>
    </source>
</evidence>